<dbReference type="InterPro" id="IPR006935">
    <property type="entry name" value="Helicase/UvrB_N"/>
</dbReference>
<dbReference type="SUPFAM" id="SSF52540">
    <property type="entry name" value="P-loop containing nucleoside triphosphate hydrolases"/>
    <property type="match status" value="2"/>
</dbReference>
<dbReference type="AlphaFoldDB" id="A0A3P3QY53"/>
<reference evidence="2 3" key="1">
    <citation type="submission" date="2018-11" db="EMBL/GenBank/DDBJ databases">
        <title>Genome sequencing of Lachnoanaerobaculum sp. KCOM 2030 (= ChDC B114).</title>
        <authorList>
            <person name="Kook J.-K."/>
            <person name="Park S.-N."/>
            <person name="Lim Y.K."/>
        </authorList>
    </citation>
    <scope>NUCLEOTIDE SEQUENCE [LARGE SCALE GENOMIC DNA]</scope>
    <source>
        <strain evidence="2 3">KCOM 2030</strain>
    </source>
</reference>
<dbReference type="InterPro" id="IPR001650">
    <property type="entry name" value="Helicase_C-like"/>
</dbReference>
<evidence type="ECO:0000313" key="2">
    <source>
        <dbReference type="EMBL" id="RRJ25489.1"/>
    </source>
</evidence>
<organism evidence="2 3">
    <name type="scientific">Lachnoanaerobaculum gingivalis</name>
    <dbReference type="NCBI Taxonomy" id="2490855"/>
    <lineage>
        <taxon>Bacteria</taxon>
        <taxon>Bacillati</taxon>
        <taxon>Bacillota</taxon>
        <taxon>Clostridia</taxon>
        <taxon>Lachnospirales</taxon>
        <taxon>Lachnospiraceae</taxon>
        <taxon>Lachnoanaerobaculum</taxon>
    </lineage>
</organism>
<dbReference type="InterPro" id="IPR014001">
    <property type="entry name" value="Helicase_ATP-bd"/>
</dbReference>
<keyword evidence="2" id="KW-0547">Nucleotide-binding</keyword>
<feature type="domain" description="Helicase C-terminal" evidence="1">
    <location>
        <begin position="821"/>
        <end position="993"/>
    </location>
</feature>
<dbReference type="OrthoDB" id="9760715at2"/>
<keyword evidence="2" id="KW-0347">Helicase</keyword>
<keyword evidence="2" id="KW-0378">Hydrolase</keyword>
<gene>
    <name evidence="2" type="ORF">EHV10_07590</name>
</gene>
<protein>
    <submittedName>
        <fullName evidence="2">Helicase</fullName>
    </submittedName>
</protein>
<dbReference type="Gene3D" id="3.40.50.300">
    <property type="entry name" value="P-loop containing nucleotide triphosphate hydrolases"/>
    <property type="match status" value="2"/>
</dbReference>
<dbReference type="Pfam" id="PF00271">
    <property type="entry name" value="Helicase_C"/>
    <property type="match status" value="1"/>
</dbReference>
<dbReference type="EMBL" id="RRCO01000003">
    <property type="protein sequence ID" value="RRJ25489.1"/>
    <property type="molecule type" value="Genomic_DNA"/>
</dbReference>
<dbReference type="Proteomes" id="UP000272490">
    <property type="component" value="Unassembled WGS sequence"/>
</dbReference>
<dbReference type="SMART" id="SM00487">
    <property type="entry name" value="DEXDc"/>
    <property type="match status" value="1"/>
</dbReference>
<evidence type="ECO:0000313" key="3">
    <source>
        <dbReference type="Proteomes" id="UP000272490"/>
    </source>
</evidence>
<evidence type="ECO:0000259" key="1">
    <source>
        <dbReference type="PROSITE" id="PS51194"/>
    </source>
</evidence>
<sequence>MERQNTAQNIMEGLKDFQKETVNRIIQLYESGQKRVLISDEVGLGKTLIAGGTIAKFADFARKQGKKRISVVYICSNAAIADQNLEKLCITEDVQRESVEGSRLSIQHLNIFYNEAESAEENSVRLIPLTPDTSFYMATGCGQSWERAVLFAILLHIPELTKYIKPLERIMQARASAGWNEWAKQFGILEVSECNRLTKGKYLKYMVKKVSKGLKAKNQDGNTLLDDLIKKCREVKKSRKVEDIDEIIGRLRYLFAGISLERLNPDLVILDEFQRFKYLIKSENDSEMGMLAGKFFSSKSLYMLLLSATPYKMYSTLEEIDESLLDEHFLEFFNVMDFLNDSDDKQREFKSIWEDYSKHLKEFALGDISIIQAKNKAQEAMYGSVCRTERISTKESADIMDITNTHKVLDVDEYDIKSYIKARRLVELMEKSYNLPIDYIKSCPYIMSFMKDYKLKKDVVEYFSDNPEKIKEIDKDTKDILWLKREDINNFKAIRCNNARLEAVKKHVFSQKSELLLWVPPSKPYYAPAGVFKDAENFSKTLIFSSWEMVPRMVSCMLSYEEERRTVGALAKNNEDITLHYFSSEKKTYPGARMKFSISGSRLNSMSLFCLLYPSRFLTECYNPIDCMNRSMSLKEIEKEIAEKISKKLEKYKTPLSGAIDQRWYYMASLLLDPPGYVTEWLNWEEKKLSGEDNTGTSFSRHLKQLKQLFYNNIKNFELGRKPKDLYFVLANMAIASPAVCINRLYRFYSAGKNYESFLPTQVSKCFIDMMNKPDSTAIVELVCGKNNEDAHWKNVLTYCKQGNIQSMFDEYAHLLSNGYKGENIVDKLHNDIIINIKTTHYEIDTWQNFHKTINKQGITNPRIRTHFAVAFTKGEGGENDINRKKSVRAAFNSPFRPFVLTSTSIGQEGLDFHNYCRKIVHWNLPSNPIDLEQREGRINRFKCLAIRQNVAKRYGNIIFKSNIWEELFQEAKLMESSEKSSDLIPYWGLKETKDMIRIERIVPMYPLSKDQEAYERLIKILSLYRLTLGQARQEELLEYLVQNEGGKENLEELFMNLSPYFRKV</sequence>
<accession>A0A3P3QY53</accession>
<dbReference type="GO" id="GO:0003677">
    <property type="term" value="F:DNA binding"/>
    <property type="evidence" value="ECO:0007669"/>
    <property type="project" value="InterPro"/>
</dbReference>
<proteinExistence type="predicted"/>
<dbReference type="GO" id="GO:0016787">
    <property type="term" value="F:hydrolase activity"/>
    <property type="evidence" value="ECO:0007669"/>
    <property type="project" value="InterPro"/>
</dbReference>
<dbReference type="PROSITE" id="PS51194">
    <property type="entry name" value="HELICASE_CTER"/>
    <property type="match status" value="1"/>
</dbReference>
<keyword evidence="3" id="KW-1185">Reference proteome</keyword>
<dbReference type="RefSeq" id="WP_128674123.1">
    <property type="nucleotide sequence ID" value="NZ_RRCO01000003.1"/>
</dbReference>
<name>A0A3P3QY53_9FIRM</name>
<dbReference type="GO" id="GO:0004386">
    <property type="term" value="F:helicase activity"/>
    <property type="evidence" value="ECO:0007669"/>
    <property type="project" value="UniProtKB-KW"/>
</dbReference>
<dbReference type="Pfam" id="PF04851">
    <property type="entry name" value="ResIII"/>
    <property type="match status" value="1"/>
</dbReference>
<dbReference type="GO" id="GO:0005524">
    <property type="term" value="F:ATP binding"/>
    <property type="evidence" value="ECO:0007669"/>
    <property type="project" value="InterPro"/>
</dbReference>
<comment type="caution">
    <text evidence="2">The sequence shown here is derived from an EMBL/GenBank/DDBJ whole genome shotgun (WGS) entry which is preliminary data.</text>
</comment>
<dbReference type="InterPro" id="IPR027417">
    <property type="entry name" value="P-loop_NTPase"/>
</dbReference>
<keyword evidence="2" id="KW-0067">ATP-binding</keyword>